<gene>
    <name evidence="5" type="ORF">GGR04_003427</name>
</gene>
<feature type="transmembrane region" description="Helical" evidence="3">
    <location>
        <begin position="121"/>
        <end position="139"/>
    </location>
</feature>
<dbReference type="PANTHER" id="PTHR45138">
    <property type="entry name" value="REGULATORY COMPONENTS OF SENSORY TRANSDUCTION SYSTEM"/>
    <property type="match status" value="1"/>
</dbReference>
<dbReference type="SMART" id="SM00267">
    <property type="entry name" value="GGDEF"/>
    <property type="match status" value="1"/>
</dbReference>
<evidence type="ECO:0000313" key="6">
    <source>
        <dbReference type="Proteomes" id="UP000542776"/>
    </source>
</evidence>
<feature type="transmembrane region" description="Helical" evidence="3">
    <location>
        <begin position="68"/>
        <end position="88"/>
    </location>
</feature>
<reference evidence="5 6" key="1">
    <citation type="submission" date="2020-08" db="EMBL/GenBank/DDBJ databases">
        <title>Genomic Encyclopedia of Type Strains, Phase IV (KMG-IV): sequencing the most valuable type-strain genomes for metagenomic binning, comparative biology and taxonomic classification.</title>
        <authorList>
            <person name="Goeker M."/>
        </authorList>
    </citation>
    <scope>NUCLEOTIDE SEQUENCE [LARGE SCALE GENOMIC DNA]</scope>
    <source>
        <strain evidence="5 6">DSM 102238</strain>
    </source>
</reference>
<dbReference type="Proteomes" id="UP000542776">
    <property type="component" value="Unassembled WGS sequence"/>
</dbReference>
<accession>A0A7W6H6P2</accession>
<evidence type="ECO:0000256" key="3">
    <source>
        <dbReference type="SAM" id="Phobius"/>
    </source>
</evidence>
<feature type="transmembrane region" description="Helical" evidence="3">
    <location>
        <begin position="95"/>
        <end position="115"/>
    </location>
</feature>
<dbReference type="Pfam" id="PF00990">
    <property type="entry name" value="GGDEF"/>
    <property type="match status" value="1"/>
</dbReference>
<evidence type="ECO:0000313" key="5">
    <source>
        <dbReference type="EMBL" id="MBB3999557.1"/>
    </source>
</evidence>
<comment type="caution">
    <text evidence="5">The sequence shown here is derived from an EMBL/GenBank/DDBJ whole genome shotgun (WGS) entry which is preliminary data.</text>
</comment>
<dbReference type="InterPro" id="IPR029787">
    <property type="entry name" value="Nucleotide_cyclase"/>
</dbReference>
<dbReference type="InterPro" id="IPR043128">
    <property type="entry name" value="Rev_trsase/Diguanyl_cyclase"/>
</dbReference>
<dbReference type="InterPro" id="IPR050469">
    <property type="entry name" value="Diguanylate_Cyclase"/>
</dbReference>
<keyword evidence="3" id="KW-0812">Transmembrane</keyword>
<feature type="transmembrane region" description="Helical" evidence="3">
    <location>
        <begin position="151"/>
        <end position="176"/>
    </location>
</feature>
<dbReference type="NCBIfam" id="TIGR00254">
    <property type="entry name" value="GGDEF"/>
    <property type="match status" value="1"/>
</dbReference>
<dbReference type="FunFam" id="3.30.70.270:FF:000001">
    <property type="entry name" value="Diguanylate cyclase domain protein"/>
    <property type="match status" value="1"/>
</dbReference>
<feature type="domain" description="GGDEF" evidence="4">
    <location>
        <begin position="250"/>
        <end position="384"/>
    </location>
</feature>
<name>A0A7W6H6P2_9HYPH</name>
<dbReference type="AlphaFoldDB" id="A0A7W6H6P2"/>
<organism evidence="5 6">
    <name type="scientific">Aureimonas pseudogalii</name>
    <dbReference type="NCBI Taxonomy" id="1744844"/>
    <lineage>
        <taxon>Bacteria</taxon>
        <taxon>Pseudomonadati</taxon>
        <taxon>Pseudomonadota</taxon>
        <taxon>Alphaproteobacteria</taxon>
        <taxon>Hyphomicrobiales</taxon>
        <taxon>Aurantimonadaceae</taxon>
        <taxon>Aureimonas</taxon>
    </lineage>
</organism>
<dbReference type="GO" id="GO:0052621">
    <property type="term" value="F:diguanylate cyclase activity"/>
    <property type="evidence" value="ECO:0007669"/>
    <property type="project" value="UniProtKB-EC"/>
</dbReference>
<feature type="transmembrane region" description="Helical" evidence="3">
    <location>
        <begin position="6"/>
        <end position="28"/>
    </location>
</feature>
<comment type="catalytic activity">
    <reaction evidence="2">
        <text>2 GTP = 3',3'-c-di-GMP + 2 diphosphate</text>
        <dbReference type="Rhea" id="RHEA:24898"/>
        <dbReference type="ChEBI" id="CHEBI:33019"/>
        <dbReference type="ChEBI" id="CHEBI:37565"/>
        <dbReference type="ChEBI" id="CHEBI:58805"/>
        <dbReference type="EC" id="2.7.7.65"/>
    </reaction>
</comment>
<dbReference type="PANTHER" id="PTHR45138:SF9">
    <property type="entry name" value="DIGUANYLATE CYCLASE DGCM-RELATED"/>
    <property type="match status" value="1"/>
</dbReference>
<proteinExistence type="predicted"/>
<dbReference type="SUPFAM" id="SSF55073">
    <property type="entry name" value="Nucleotide cyclase"/>
    <property type="match status" value="1"/>
</dbReference>
<feature type="transmembrane region" description="Helical" evidence="3">
    <location>
        <begin position="35"/>
        <end position="56"/>
    </location>
</feature>
<dbReference type="InterPro" id="IPR000160">
    <property type="entry name" value="GGDEF_dom"/>
</dbReference>
<sequence length="396" mass="42378">MQLDLETLYISSALGRGAYFVVFAIVALRRPGETCLWHWIGAILTSTIGSAIMSSIPPNRWLTFGEAWIVYLFFAASLTLSWSGLRLFNGRKISLVTVGCATLLPGTVYAATVLVGMPMRIALASIFALCGAYAAAGAYEAVRRSREQRLWSAYIVAASLGSYALMLLLTLGMLVATDLPMNTSESSMMSMILDQASGILIYFGYIAMANERAVLTIERLADTDPLTGLVNRRGLQAALAQLKPMVAPYGSSGVLLADIDHFKMINDTHGHQAGDAVLVAFASRVREALRVGDILARWGGEEFLAVLPQTEAGELAVVAERLRSSIESEPFTLPNGLAIRVTVSVGVSEMAPVIGHLEAATREADAALYEAKQNGRNQVSWAHRVSGPPIGVSAAA</sequence>
<dbReference type="CDD" id="cd01949">
    <property type="entry name" value="GGDEF"/>
    <property type="match status" value="1"/>
</dbReference>
<protein>
    <recommendedName>
        <fullName evidence="1">diguanylate cyclase</fullName>
        <ecNumber evidence="1">2.7.7.65</ecNumber>
    </recommendedName>
</protein>
<feature type="transmembrane region" description="Helical" evidence="3">
    <location>
        <begin position="188"/>
        <end position="209"/>
    </location>
</feature>
<dbReference type="Gene3D" id="3.30.70.270">
    <property type="match status" value="1"/>
</dbReference>
<keyword evidence="3" id="KW-1133">Transmembrane helix</keyword>
<evidence type="ECO:0000256" key="2">
    <source>
        <dbReference type="ARBA" id="ARBA00034247"/>
    </source>
</evidence>
<dbReference type="PROSITE" id="PS50887">
    <property type="entry name" value="GGDEF"/>
    <property type="match status" value="1"/>
</dbReference>
<dbReference type="RefSeq" id="WP_183201103.1">
    <property type="nucleotide sequence ID" value="NZ_JACIEK010000010.1"/>
</dbReference>
<dbReference type="EC" id="2.7.7.65" evidence="1"/>
<evidence type="ECO:0000259" key="4">
    <source>
        <dbReference type="PROSITE" id="PS50887"/>
    </source>
</evidence>
<keyword evidence="3" id="KW-0472">Membrane</keyword>
<dbReference type="EMBL" id="JACIEK010000010">
    <property type="protein sequence ID" value="MBB3999557.1"/>
    <property type="molecule type" value="Genomic_DNA"/>
</dbReference>
<evidence type="ECO:0000256" key="1">
    <source>
        <dbReference type="ARBA" id="ARBA00012528"/>
    </source>
</evidence>
<keyword evidence="6" id="KW-1185">Reference proteome</keyword>